<reference evidence="10" key="1">
    <citation type="journal article" date="2019" name="Int. J. Syst. Evol. Microbiol.">
        <title>The Global Catalogue of Microorganisms (GCM) 10K type strain sequencing project: providing services to taxonomists for standard genome sequencing and annotation.</title>
        <authorList>
            <consortium name="The Broad Institute Genomics Platform"/>
            <consortium name="The Broad Institute Genome Sequencing Center for Infectious Disease"/>
            <person name="Wu L."/>
            <person name="Ma J."/>
        </authorList>
    </citation>
    <scope>NUCLEOTIDE SEQUENCE [LARGE SCALE GENOMIC DNA]</scope>
    <source>
        <strain evidence="10">JCM 16546</strain>
    </source>
</reference>
<dbReference type="InterPro" id="IPR045621">
    <property type="entry name" value="BPD_transp_1_N"/>
</dbReference>
<comment type="caution">
    <text evidence="9">The sequence shown here is derived from an EMBL/GenBank/DDBJ whole genome shotgun (WGS) entry which is preliminary data.</text>
</comment>
<accession>A0ABP7BU18</accession>
<dbReference type="Gene3D" id="1.10.3720.10">
    <property type="entry name" value="MetI-like"/>
    <property type="match status" value="1"/>
</dbReference>
<evidence type="ECO:0000256" key="7">
    <source>
        <dbReference type="RuleBase" id="RU363032"/>
    </source>
</evidence>
<evidence type="ECO:0000256" key="1">
    <source>
        <dbReference type="ARBA" id="ARBA00004651"/>
    </source>
</evidence>
<feature type="transmembrane region" description="Helical" evidence="7">
    <location>
        <begin position="100"/>
        <end position="122"/>
    </location>
</feature>
<evidence type="ECO:0000256" key="6">
    <source>
        <dbReference type="ARBA" id="ARBA00023136"/>
    </source>
</evidence>
<comment type="similarity">
    <text evidence="7">Belongs to the binding-protein-dependent transport system permease family.</text>
</comment>
<dbReference type="Proteomes" id="UP001410795">
    <property type="component" value="Unassembled WGS sequence"/>
</dbReference>
<feature type="transmembrane region" description="Helical" evidence="7">
    <location>
        <begin position="281"/>
        <end position="304"/>
    </location>
</feature>
<name>A0ABP7BU18_9MICO</name>
<dbReference type="PROSITE" id="PS50928">
    <property type="entry name" value="ABC_TM1"/>
    <property type="match status" value="1"/>
</dbReference>
<keyword evidence="6 7" id="KW-0472">Membrane</keyword>
<evidence type="ECO:0000256" key="5">
    <source>
        <dbReference type="ARBA" id="ARBA00022989"/>
    </source>
</evidence>
<evidence type="ECO:0000259" key="8">
    <source>
        <dbReference type="PROSITE" id="PS50928"/>
    </source>
</evidence>
<keyword evidence="2 7" id="KW-0813">Transport</keyword>
<feature type="transmembrane region" description="Helical" evidence="7">
    <location>
        <begin position="134"/>
        <end position="157"/>
    </location>
</feature>
<feature type="transmembrane region" description="Helical" evidence="7">
    <location>
        <begin position="177"/>
        <end position="197"/>
    </location>
</feature>
<evidence type="ECO:0000313" key="10">
    <source>
        <dbReference type="Proteomes" id="UP001410795"/>
    </source>
</evidence>
<dbReference type="Pfam" id="PF19300">
    <property type="entry name" value="BPD_transp_1_N"/>
    <property type="match status" value="1"/>
</dbReference>
<protein>
    <submittedName>
        <fullName evidence="9">ABC transporter permease</fullName>
    </submittedName>
</protein>
<feature type="transmembrane region" description="Helical" evidence="7">
    <location>
        <begin position="234"/>
        <end position="261"/>
    </location>
</feature>
<evidence type="ECO:0000256" key="4">
    <source>
        <dbReference type="ARBA" id="ARBA00022692"/>
    </source>
</evidence>
<dbReference type="Pfam" id="PF00528">
    <property type="entry name" value="BPD_transp_1"/>
    <property type="match status" value="1"/>
</dbReference>
<sequence length="313" mass="33385">MSLRRFVNWLVMSVILFFAISALLFVLVSLTPGDAARTIVGPQASTERYLEVRAALGLDLPLWEQYLRWLGQLFHGDLGRSVVSGVPVTEVLADRIEPTVALILCTFVAASLLGIVFGVVGAARPGAVGKAADVSSVIGSAVPNFWIGLVLAAVFAVQLRWLPTSGYAPLVDGVGPWAAHMLLPIVTLTLGGTALLAKQTRDAVAEQLAQPYIVLLRAHGVSERRILWRHALRGAAVPIVTILGMKMVGLTSGTVLIESVFVVPGFAGYAVNATTLHDIPVVQAITLIFTIVIIVTNLVVELVYARLNVKENA</sequence>
<dbReference type="PANTHER" id="PTHR43163:SF6">
    <property type="entry name" value="DIPEPTIDE TRANSPORT SYSTEM PERMEASE PROTEIN DPPB-RELATED"/>
    <property type="match status" value="1"/>
</dbReference>
<organism evidence="9 10">
    <name type="scientific">Microbacterium marinilacus</name>
    <dbReference type="NCBI Taxonomy" id="415209"/>
    <lineage>
        <taxon>Bacteria</taxon>
        <taxon>Bacillati</taxon>
        <taxon>Actinomycetota</taxon>
        <taxon>Actinomycetes</taxon>
        <taxon>Micrococcales</taxon>
        <taxon>Microbacteriaceae</taxon>
        <taxon>Microbacterium</taxon>
    </lineage>
</organism>
<evidence type="ECO:0000313" key="9">
    <source>
        <dbReference type="EMBL" id="GAA3668642.1"/>
    </source>
</evidence>
<dbReference type="EMBL" id="BAAAYV010000025">
    <property type="protein sequence ID" value="GAA3668642.1"/>
    <property type="molecule type" value="Genomic_DNA"/>
</dbReference>
<feature type="domain" description="ABC transmembrane type-1" evidence="8">
    <location>
        <begin position="96"/>
        <end position="300"/>
    </location>
</feature>
<keyword evidence="3" id="KW-1003">Cell membrane</keyword>
<keyword evidence="5 7" id="KW-1133">Transmembrane helix</keyword>
<dbReference type="RefSeq" id="WP_221858069.1">
    <property type="nucleotide sequence ID" value="NZ_BAAAYV010000025.1"/>
</dbReference>
<evidence type="ECO:0000256" key="3">
    <source>
        <dbReference type="ARBA" id="ARBA00022475"/>
    </source>
</evidence>
<dbReference type="PANTHER" id="PTHR43163">
    <property type="entry name" value="DIPEPTIDE TRANSPORT SYSTEM PERMEASE PROTEIN DPPB-RELATED"/>
    <property type="match status" value="1"/>
</dbReference>
<proteinExistence type="inferred from homology"/>
<keyword evidence="10" id="KW-1185">Reference proteome</keyword>
<comment type="subcellular location">
    <subcellularLocation>
        <location evidence="1 7">Cell membrane</location>
        <topology evidence="1 7">Multi-pass membrane protein</topology>
    </subcellularLocation>
</comment>
<dbReference type="InterPro" id="IPR000515">
    <property type="entry name" value="MetI-like"/>
</dbReference>
<evidence type="ECO:0000256" key="2">
    <source>
        <dbReference type="ARBA" id="ARBA00022448"/>
    </source>
</evidence>
<dbReference type="CDD" id="cd06261">
    <property type="entry name" value="TM_PBP2"/>
    <property type="match status" value="1"/>
</dbReference>
<keyword evidence="4 7" id="KW-0812">Transmembrane</keyword>
<gene>
    <name evidence="9" type="ORF">GCM10022202_33420</name>
</gene>
<feature type="transmembrane region" description="Helical" evidence="7">
    <location>
        <begin position="7"/>
        <end position="28"/>
    </location>
</feature>
<dbReference type="InterPro" id="IPR035906">
    <property type="entry name" value="MetI-like_sf"/>
</dbReference>
<dbReference type="SUPFAM" id="SSF161098">
    <property type="entry name" value="MetI-like"/>
    <property type="match status" value="1"/>
</dbReference>